<name>A0A6C0E766_9ZZZZ</name>
<evidence type="ECO:0000313" key="2">
    <source>
        <dbReference type="EMBL" id="QHT25017.1"/>
    </source>
</evidence>
<proteinExistence type="predicted"/>
<sequence>MTEYITSEISNPTETMSPVDYYKYSIDDFYEIKTQIRDQLGDLSYFSVKTQSVFEKINKVHPFNQNKRRRNPQNDEWRKRKSTTLIKDDNLDQNDKIYQEIKGFCNKISTNNHETILEEIHKSLDNFNEERKDYVKQLLNDLLKKARMEPTYCEQYIKLILGLEDTKSVQEFIEDLLVKYGKAIDDILPLTTDEEDLTEALEFQTVKKRKEESYDDYCVSRKNKNYQKGFSQFVGELYNFKKISFQELFFFWKQLVDNLENLIKASLQSDTLNPTCQSLIEENILYLAPLIETTIENVIITQPQSEKIQNIFKVIHVLSENQKIINKNRYILADMVDLFNKNVKKIRNKNKKPNDISESSNTQTNTNVNTGNTNINNNNTSVNTDNNKWHINKGKLKHDKSGMRFN</sequence>
<reference evidence="2" key="1">
    <citation type="journal article" date="2020" name="Nature">
        <title>Giant virus diversity and host interactions through global metagenomics.</title>
        <authorList>
            <person name="Schulz F."/>
            <person name="Roux S."/>
            <person name="Paez-Espino D."/>
            <person name="Jungbluth S."/>
            <person name="Walsh D.A."/>
            <person name="Denef V.J."/>
            <person name="McMahon K.D."/>
            <person name="Konstantinidis K.T."/>
            <person name="Eloe-Fadrosh E.A."/>
            <person name="Kyrpides N.C."/>
            <person name="Woyke T."/>
        </authorList>
    </citation>
    <scope>NUCLEOTIDE SEQUENCE</scope>
    <source>
        <strain evidence="2">GVMAG-M-3300023179-150</strain>
    </source>
</reference>
<evidence type="ECO:0008006" key="3">
    <source>
        <dbReference type="Google" id="ProtNLM"/>
    </source>
</evidence>
<protein>
    <recommendedName>
        <fullName evidence="3">MIF4G domain-containing protein</fullName>
    </recommendedName>
</protein>
<feature type="region of interest" description="Disordered" evidence="1">
    <location>
        <begin position="349"/>
        <end position="406"/>
    </location>
</feature>
<evidence type="ECO:0000256" key="1">
    <source>
        <dbReference type="SAM" id="MobiDB-lite"/>
    </source>
</evidence>
<dbReference type="Gene3D" id="1.25.40.180">
    <property type="match status" value="1"/>
</dbReference>
<dbReference type="EMBL" id="MN739753">
    <property type="protein sequence ID" value="QHT25017.1"/>
    <property type="molecule type" value="Genomic_DNA"/>
</dbReference>
<accession>A0A6C0E766</accession>
<dbReference type="AlphaFoldDB" id="A0A6C0E766"/>
<dbReference type="InterPro" id="IPR016024">
    <property type="entry name" value="ARM-type_fold"/>
</dbReference>
<dbReference type="SUPFAM" id="SSF48371">
    <property type="entry name" value="ARM repeat"/>
    <property type="match status" value="1"/>
</dbReference>
<organism evidence="2">
    <name type="scientific">viral metagenome</name>
    <dbReference type="NCBI Taxonomy" id="1070528"/>
    <lineage>
        <taxon>unclassified sequences</taxon>
        <taxon>metagenomes</taxon>
        <taxon>organismal metagenomes</taxon>
    </lineage>
</organism>
<feature type="compositionally biased region" description="Low complexity" evidence="1">
    <location>
        <begin position="361"/>
        <end position="386"/>
    </location>
</feature>